<sequence>MDGVRGSLKEPEKVVMNGMVFSVSPNAPGHGLNEGSWDGVRQGGEGGWTW</sequence>
<dbReference type="AlphaFoldDB" id="A0A5B7K1Z9"/>
<feature type="region of interest" description="Disordered" evidence="1">
    <location>
        <begin position="26"/>
        <end position="50"/>
    </location>
</feature>
<dbReference type="EMBL" id="VSRR010125443">
    <property type="protein sequence ID" value="MPD01020.1"/>
    <property type="molecule type" value="Genomic_DNA"/>
</dbReference>
<organism evidence="2 3">
    <name type="scientific">Portunus trituberculatus</name>
    <name type="common">Swimming crab</name>
    <name type="synonym">Neptunus trituberculatus</name>
    <dbReference type="NCBI Taxonomy" id="210409"/>
    <lineage>
        <taxon>Eukaryota</taxon>
        <taxon>Metazoa</taxon>
        <taxon>Ecdysozoa</taxon>
        <taxon>Arthropoda</taxon>
        <taxon>Crustacea</taxon>
        <taxon>Multicrustacea</taxon>
        <taxon>Malacostraca</taxon>
        <taxon>Eumalacostraca</taxon>
        <taxon>Eucarida</taxon>
        <taxon>Decapoda</taxon>
        <taxon>Pleocyemata</taxon>
        <taxon>Brachyura</taxon>
        <taxon>Eubrachyura</taxon>
        <taxon>Portunoidea</taxon>
        <taxon>Portunidae</taxon>
        <taxon>Portuninae</taxon>
        <taxon>Portunus</taxon>
    </lineage>
</organism>
<dbReference type="Proteomes" id="UP000324222">
    <property type="component" value="Unassembled WGS sequence"/>
</dbReference>
<proteinExistence type="predicted"/>
<keyword evidence="3" id="KW-1185">Reference proteome</keyword>
<evidence type="ECO:0000313" key="3">
    <source>
        <dbReference type="Proteomes" id="UP000324222"/>
    </source>
</evidence>
<evidence type="ECO:0000256" key="1">
    <source>
        <dbReference type="SAM" id="MobiDB-lite"/>
    </source>
</evidence>
<reference evidence="2 3" key="1">
    <citation type="submission" date="2019-05" db="EMBL/GenBank/DDBJ databases">
        <title>Another draft genome of Portunus trituberculatus and its Hox gene families provides insights of decapod evolution.</title>
        <authorList>
            <person name="Jeong J.-H."/>
            <person name="Song I."/>
            <person name="Kim S."/>
            <person name="Choi T."/>
            <person name="Kim D."/>
            <person name="Ryu S."/>
            <person name="Kim W."/>
        </authorList>
    </citation>
    <scope>NUCLEOTIDE SEQUENCE [LARGE SCALE GENOMIC DNA]</scope>
    <source>
        <tissue evidence="2">Muscle</tissue>
    </source>
</reference>
<accession>A0A5B7K1Z9</accession>
<feature type="compositionally biased region" description="Gly residues" evidence="1">
    <location>
        <begin position="41"/>
        <end position="50"/>
    </location>
</feature>
<gene>
    <name evidence="2" type="ORF">E2C01_096530</name>
</gene>
<comment type="caution">
    <text evidence="2">The sequence shown here is derived from an EMBL/GenBank/DDBJ whole genome shotgun (WGS) entry which is preliminary data.</text>
</comment>
<protein>
    <submittedName>
        <fullName evidence="2">Uncharacterized protein</fullName>
    </submittedName>
</protein>
<evidence type="ECO:0000313" key="2">
    <source>
        <dbReference type="EMBL" id="MPD01020.1"/>
    </source>
</evidence>
<name>A0A5B7K1Z9_PORTR</name>